<dbReference type="EMBL" id="LT598469">
    <property type="protein sequence ID" value="SCV01968.1"/>
    <property type="molecule type" value="Genomic_DNA"/>
</dbReference>
<evidence type="ECO:0000313" key="12">
    <source>
        <dbReference type="Proteomes" id="UP000191024"/>
    </source>
</evidence>
<dbReference type="InterPro" id="IPR008906">
    <property type="entry name" value="HATC_C_dom"/>
</dbReference>
<keyword evidence="2" id="KW-0479">Metal-binding</keyword>
<dbReference type="OrthoDB" id="4837779at2759"/>
<keyword evidence="8" id="KW-0539">Nucleus</keyword>
<keyword evidence="3" id="KW-0863">Zinc-finger</keyword>
<evidence type="ECO:0000259" key="9">
    <source>
        <dbReference type="Pfam" id="PF02892"/>
    </source>
</evidence>
<dbReference type="SUPFAM" id="SSF53098">
    <property type="entry name" value="Ribonuclease H-like"/>
    <property type="match status" value="1"/>
</dbReference>
<dbReference type="PANTHER" id="PTHR46481:SF10">
    <property type="entry name" value="ZINC FINGER BED DOMAIN-CONTAINING PROTEIN 39"/>
    <property type="match status" value="1"/>
</dbReference>
<evidence type="ECO:0000256" key="6">
    <source>
        <dbReference type="ARBA" id="ARBA00023125"/>
    </source>
</evidence>
<dbReference type="GO" id="GO:0009791">
    <property type="term" value="P:post-embryonic development"/>
    <property type="evidence" value="ECO:0007669"/>
    <property type="project" value="UniProtKB-ARBA"/>
</dbReference>
<gene>
    <name evidence="11" type="ORF">LAMI_0G14928T</name>
</gene>
<feature type="domain" description="HAT C-terminal dimerisation" evidence="10">
    <location>
        <begin position="625"/>
        <end position="704"/>
    </location>
</feature>
<keyword evidence="4" id="KW-0862">Zinc</keyword>
<organism evidence="11 12">
    <name type="scientific">Lachancea mirantina</name>
    <dbReference type="NCBI Taxonomy" id="1230905"/>
    <lineage>
        <taxon>Eukaryota</taxon>
        <taxon>Fungi</taxon>
        <taxon>Dikarya</taxon>
        <taxon>Ascomycota</taxon>
        <taxon>Saccharomycotina</taxon>
        <taxon>Saccharomycetes</taxon>
        <taxon>Saccharomycetales</taxon>
        <taxon>Saccharomycetaceae</taxon>
        <taxon>Lachancea</taxon>
    </lineage>
</organism>
<dbReference type="Pfam" id="PF05699">
    <property type="entry name" value="Dimer_Tnp_hAT"/>
    <property type="match status" value="1"/>
</dbReference>
<evidence type="ECO:0000256" key="4">
    <source>
        <dbReference type="ARBA" id="ARBA00022833"/>
    </source>
</evidence>
<evidence type="ECO:0000256" key="7">
    <source>
        <dbReference type="ARBA" id="ARBA00023163"/>
    </source>
</evidence>
<dbReference type="GO" id="GO:0005634">
    <property type="term" value="C:nucleus"/>
    <property type="evidence" value="ECO:0007669"/>
    <property type="project" value="UniProtKB-SubCell"/>
</dbReference>
<dbReference type="InterPro" id="IPR036236">
    <property type="entry name" value="Znf_C2H2_sf"/>
</dbReference>
<evidence type="ECO:0000256" key="5">
    <source>
        <dbReference type="ARBA" id="ARBA00023015"/>
    </source>
</evidence>
<reference evidence="11 12" key="1">
    <citation type="submission" date="2016-03" db="EMBL/GenBank/DDBJ databases">
        <authorList>
            <person name="Devillers H."/>
        </authorList>
    </citation>
    <scope>NUCLEOTIDE SEQUENCE [LARGE SCALE GENOMIC DNA]</scope>
    <source>
        <strain evidence="11">CBS 11717</strain>
    </source>
</reference>
<evidence type="ECO:0000256" key="1">
    <source>
        <dbReference type="ARBA" id="ARBA00004123"/>
    </source>
</evidence>
<evidence type="ECO:0000259" key="10">
    <source>
        <dbReference type="Pfam" id="PF05699"/>
    </source>
</evidence>
<sequence>MVRVICQDGLQNDQRPLATRPKRSAVKSSASGWMLKSSLRPFFDFIAKDGERYALCKYCGKQYREGESTGNLAKHVRGQHRTAFEQANNRIGKGNVVHSLAKRRSTSLRLSRAIQEEFKQKPLMIDTVLLVVEKFLPFSFVESAAWSQINENHVSGQLIQSRTTLSKKVDLYSKYMNDSLHLNLRDTQLVNLVLDVWTAGNGESFLAIMVSFVPNLFKEEAVKAAISPSPFLDRLGKAQNTHLLDFVSLGSKRHSGQILCTLFLQLMDKHGLTDKVGTITMDNAANNGTLYSHLIHNNYKISKPLPYRLLGKTRYIRCASHVLNLQFQKIMNYLLSKRIFADPFSKIIKLSKVIRYSTRIRMCLAEFNAPLLPLDSQTRWMTRWRQIHTFLKNRHIYEACCEKIKDSGNLKLAMKLRELIIFDARTLELLQYFVDVCKIMNETNLQLQHAENNCLPNAAPVYYLMDHFYQNCTDALAGYKISRSSSDIDFSCLNGSSALHPDDKRLILDSMAIAKSSHEKYFIEFRSNPVYHVSFILDPRSKSHGLYNLMSASYAVKNIQKSEMFIMNYLKEYESCCPSHPSNATPQRELKEKDRYFAFTLKNRDADKIDTSDNSNENSVALDEWNSYLAEPRLALTSKEAAVNWWFERRYRFPRLFKLAMCLFYTKISTCDVERTFSLAGRVMRKDRKKLHGKALTTLMTLRDRFVQFNFYKKNVGKASFEDQDIETNDSESSDELETYLKKLTSYDRNIDDIGIDANDGDISGQKDSLSLFDSAPVKDGFPNFDDNDTVISEDASIEEVDIIEEHDLYKETSLHDNYSMTEDTLRDKATIVTE</sequence>
<accession>A0A1G4KC67</accession>
<dbReference type="AlphaFoldDB" id="A0A1G4KC67"/>
<evidence type="ECO:0000313" key="11">
    <source>
        <dbReference type="EMBL" id="SCV01968.1"/>
    </source>
</evidence>
<dbReference type="PANTHER" id="PTHR46481">
    <property type="entry name" value="ZINC FINGER BED DOMAIN-CONTAINING PROTEIN 4"/>
    <property type="match status" value="1"/>
</dbReference>
<feature type="domain" description="BED-type" evidence="9">
    <location>
        <begin position="52"/>
        <end position="81"/>
    </location>
</feature>
<evidence type="ECO:0000256" key="8">
    <source>
        <dbReference type="ARBA" id="ARBA00023242"/>
    </source>
</evidence>
<dbReference type="GO" id="GO:0003677">
    <property type="term" value="F:DNA binding"/>
    <property type="evidence" value="ECO:0007669"/>
    <property type="project" value="UniProtKB-KW"/>
</dbReference>
<dbReference type="SUPFAM" id="SSF57667">
    <property type="entry name" value="beta-beta-alpha zinc fingers"/>
    <property type="match status" value="1"/>
</dbReference>
<dbReference type="InterPro" id="IPR012337">
    <property type="entry name" value="RNaseH-like_sf"/>
</dbReference>
<proteinExistence type="predicted"/>
<keyword evidence="7" id="KW-0804">Transcription</keyword>
<dbReference type="Pfam" id="PF02892">
    <property type="entry name" value="zf-BED"/>
    <property type="match status" value="1"/>
</dbReference>
<keyword evidence="5" id="KW-0805">Transcription regulation</keyword>
<keyword evidence="6" id="KW-0238">DNA-binding</keyword>
<protein>
    <submittedName>
        <fullName evidence="11">Putative transposase of the Rover4 hAT-like family</fullName>
    </submittedName>
</protein>
<evidence type="ECO:0000256" key="2">
    <source>
        <dbReference type="ARBA" id="ARBA00022723"/>
    </source>
</evidence>
<keyword evidence="12" id="KW-1185">Reference proteome</keyword>
<name>A0A1G4KC67_9SACH</name>
<dbReference type="GO" id="GO:0046983">
    <property type="term" value="F:protein dimerization activity"/>
    <property type="evidence" value="ECO:0007669"/>
    <property type="project" value="InterPro"/>
</dbReference>
<dbReference type="InterPro" id="IPR052035">
    <property type="entry name" value="ZnF_BED_domain_contain"/>
</dbReference>
<evidence type="ECO:0000256" key="3">
    <source>
        <dbReference type="ARBA" id="ARBA00022771"/>
    </source>
</evidence>
<dbReference type="Proteomes" id="UP000191024">
    <property type="component" value="Chromosome G"/>
</dbReference>
<dbReference type="InterPro" id="IPR003656">
    <property type="entry name" value="Znf_BED"/>
</dbReference>
<dbReference type="GO" id="GO:0008270">
    <property type="term" value="F:zinc ion binding"/>
    <property type="evidence" value="ECO:0007669"/>
    <property type="project" value="UniProtKB-KW"/>
</dbReference>
<comment type="subcellular location">
    <subcellularLocation>
        <location evidence="1">Nucleus</location>
    </subcellularLocation>
</comment>